<evidence type="ECO:0000313" key="3">
    <source>
        <dbReference type="Proteomes" id="UP000198233"/>
    </source>
</evidence>
<dbReference type="Proteomes" id="UP000198233">
    <property type="component" value="Chromosome"/>
</dbReference>
<gene>
    <name evidence="2" type="ORF">CFF01_11825</name>
</gene>
<dbReference type="InterPro" id="IPR016181">
    <property type="entry name" value="Acyl_CoA_acyltransferase"/>
</dbReference>
<name>A0AAC9U108_9GAMM</name>
<dbReference type="InterPro" id="IPR000182">
    <property type="entry name" value="GNAT_dom"/>
</dbReference>
<dbReference type="CDD" id="cd04301">
    <property type="entry name" value="NAT_SF"/>
    <property type="match status" value="1"/>
</dbReference>
<dbReference type="RefSeq" id="WP_088904917.1">
    <property type="nucleotide sequence ID" value="NZ_CP022272.1"/>
</dbReference>
<evidence type="ECO:0000313" key="2">
    <source>
        <dbReference type="EMBL" id="ASJ97217.1"/>
    </source>
</evidence>
<dbReference type="Gene3D" id="3.40.630.30">
    <property type="match status" value="1"/>
</dbReference>
<organism evidence="2 3">
    <name type="scientific">Shewanella marisflavi</name>
    <dbReference type="NCBI Taxonomy" id="260364"/>
    <lineage>
        <taxon>Bacteria</taxon>
        <taxon>Pseudomonadati</taxon>
        <taxon>Pseudomonadota</taxon>
        <taxon>Gammaproteobacteria</taxon>
        <taxon>Alteromonadales</taxon>
        <taxon>Shewanellaceae</taxon>
        <taxon>Shewanella</taxon>
    </lineage>
</organism>
<dbReference type="KEGG" id="smav:CFF01_11825"/>
<proteinExistence type="predicted"/>
<evidence type="ECO:0000259" key="1">
    <source>
        <dbReference type="PROSITE" id="PS51186"/>
    </source>
</evidence>
<accession>A0AAC9U108</accession>
<dbReference type="GO" id="GO:0016747">
    <property type="term" value="F:acyltransferase activity, transferring groups other than amino-acyl groups"/>
    <property type="evidence" value="ECO:0007669"/>
    <property type="project" value="InterPro"/>
</dbReference>
<feature type="domain" description="N-acetyltransferase" evidence="1">
    <location>
        <begin position="1"/>
        <end position="141"/>
    </location>
</feature>
<dbReference type="AlphaFoldDB" id="A0AAC9U108"/>
<reference evidence="2 3" key="1">
    <citation type="submission" date="2017-06" db="EMBL/GenBank/DDBJ databases">
        <title>Complete genome sequence of Shewanella marisflavi EP1 associated with anaerobic 2,4-dinitrotoluene reduction and salt tolerance.</title>
        <authorList>
            <person name="Huang J."/>
        </authorList>
    </citation>
    <scope>NUCLEOTIDE SEQUENCE [LARGE SCALE GENOMIC DNA]</scope>
    <source>
        <strain evidence="2 3">EP1</strain>
    </source>
</reference>
<protein>
    <submittedName>
        <fullName evidence="2">GNAT family N-acetyltransferase</fullName>
    </submittedName>
</protein>
<dbReference type="PROSITE" id="PS51186">
    <property type="entry name" value="GNAT"/>
    <property type="match status" value="1"/>
</dbReference>
<dbReference type="Pfam" id="PF00583">
    <property type="entry name" value="Acetyltransf_1"/>
    <property type="match status" value="1"/>
</dbReference>
<sequence length="141" mass="16195">MLIRIAIEDDLTALTSLFDCYRQSLGEDTALAESLEFIRARLHENDSVIFIAQVEDQVVGFIQLYPSFCSRLLKPVWYFDDLFVEQSFRHRGIARCLVKKAKELADDTNVIAVRREHLSGDGFIMVDESEINTLFAEYAIN</sequence>
<dbReference type="SUPFAM" id="SSF55729">
    <property type="entry name" value="Acyl-CoA N-acyltransferases (Nat)"/>
    <property type="match status" value="1"/>
</dbReference>
<dbReference type="EMBL" id="CP022272">
    <property type="protein sequence ID" value="ASJ97217.1"/>
    <property type="molecule type" value="Genomic_DNA"/>
</dbReference>